<dbReference type="SMART" id="SM00359">
    <property type="entry name" value="PUA"/>
    <property type="match status" value="1"/>
</dbReference>
<dbReference type="Proteomes" id="UP001516464">
    <property type="component" value="Unassembled WGS sequence"/>
</dbReference>
<proteinExistence type="inferred from homology"/>
<dbReference type="InterPro" id="IPR004521">
    <property type="entry name" value="Uncharacterised_CHP00451"/>
</dbReference>
<evidence type="ECO:0000313" key="11">
    <source>
        <dbReference type="Proteomes" id="UP001516464"/>
    </source>
</evidence>
<dbReference type="GO" id="GO:1990904">
    <property type="term" value="C:ribonucleoprotein complex"/>
    <property type="evidence" value="ECO:0007669"/>
    <property type="project" value="UniProtKB-KW"/>
</dbReference>
<dbReference type="PROSITE" id="PS50890">
    <property type="entry name" value="PUA"/>
    <property type="match status" value="1"/>
</dbReference>
<organism evidence="10 11">
    <name type="scientific">Astathelohania contejeani</name>
    <dbReference type="NCBI Taxonomy" id="164912"/>
    <lineage>
        <taxon>Eukaryota</taxon>
        <taxon>Fungi</taxon>
        <taxon>Fungi incertae sedis</taxon>
        <taxon>Microsporidia</taxon>
        <taxon>Astathelohaniidae</taxon>
        <taxon>Astathelohania</taxon>
    </lineage>
</organism>
<dbReference type="CDD" id="cd02572">
    <property type="entry name" value="PseudoU_synth_hDyskerin"/>
    <property type="match status" value="1"/>
</dbReference>
<sequence>MSENNQLENINNILSEVSTPTETLPLLLRNLSQMCTKDTQYTPLASGSIPELRNLSEYLKYGVITLDKPAGPSSHEVVTWIKNILEADKTGHSGTLDPQVSGCLTVCLNRATRLTKSQQSAGKEYVCVIEFHDKTKKHRLEEVVAKLTGTILQRPPLISAVKRTLRLRTIYKIELIEFEKRQALFKVSCEAGTYIRTLCEHIGLLLGVGAHMKELRRIRSGNSHESECVTLHDLMDAMWEYRKTKNEKYIRRVIKPLETLLVEYPKIVIKDSCVNAICYGAQLTIPGILRYDSAINTGNDVVIITTKGEAVALATALMASSEIAIANHGIVAKTKRVIMEIDCYPRSWKMGKDLNILTDDE</sequence>
<evidence type="ECO:0000259" key="8">
    <source>
        <dbReference type="SMART" id="SM00359"/>
    </source>
</evidence>
<accession>A0ABQ7HWL0</accession>
<keyword evidence="7" id="KW-0413">Isomerase</keyword>
<name>A0ABQ7HWL0_9MICR</name>
<evidence type="ECO:0000256" key="3">
    <source>
        <dbReference type="ARBA" id="ARBA00001896"/>
    </source>
</evidence>
<evidence type="ECO:0000256" key="4">
    <source>
        <dbReference type="ARBA" id="ARBA00008999"/>
    </source>
</evidence>
<evidence type="ECO:0000256" key="5">
    <source>
        <dbReference type="ARBA" id="ARBA00019272"/>
    </source>
</evidence>
<dbReference type="InterPro" id="IPR020103">
    <property type="entry name" value="PsdUridine_synth_cat_dom_sf"/>
</dbReference>
<gene>
    <name evidence="10" type="primary">cbf5</name>
    <name evidence="10" type="ORF">TCON_2219</name>
</gene>
<dbReference type="InterPro" id="IPR032819">
    <property type="entry name" value="TruB_C"/>
</dbReference>
<dbReference type="SUPFAM" id="SSF88697">
    <property type="entry name" value="PUA domain-like"/>
    <property type="match status" value="1"/>
</dbReference>
<dbReference type="InterPro" id="IPR015947">
    <property type="entry name" value="PUA-like_sf"/>
</dbReference>
<dbReference type="SUPFAM" id="SSF55120">
    <property type="entry name" value="Pseudouridine synthase"/>
    <property type="match status" value="1"/>
</dbReference>
<dbReference type="NCBIfam" id="NF003280">
    <property type="entry name" value="PRK04270.1"/>
    <property type="match status" value="1"/>
</dbReference>
<evidence type="ECO:0000256" key="2">
    <source>
        <dbReference type="ARBA" id="ARBA00001832"/>
    </source>
</evidence>
<comment type="catalytic activity">
    <reaction evidence="3">
        <text>uridine in 5S rRNA = pseudouridine in 5S rRNA</text>
        <dbReference type="Rhea" id="RHEA:47036"/>
        <dbReference type="Rhea" id="RHEA-COMP:11730"/>
        <dbReference type="Rhea" id="RHEA-COMP:11731"/>
        <dbReference type="ChEBI" id="CHEBI:65314"/>
        <dbReference type="ChEBI" id="CHEBI:65315"/>
    </reaction>
</comment>
<keyword evidence="11" id="KW-1185">Reference proteome</keyword>
<protein>
    <recommendedName>
        <fullName evidence="5">H/ACA ribonucleoprotein complex subunit CBF5</fullName>
    </recommendedName>
</protein>
<dbReference type="InterPro" id="IPR012960">
    <property type="entry name" value="Dyskerin-like"/>
</dbReference>
<keyword evidence="6" id="KW-0819">tRNA processing</keyword>
<dbReference type="EMBL" id="SBIQ01000225">
    <property type="protein sequence ID" value="KAF7682559.1"/>
    <property type="molecule type" value="Genomic_DNA"/>
</dbReference>
<dbReference type="Pfam" id="PF08068">
    <property type="entry name" value="DKCLD"/>
    <property type="match status" value="1"/>
</dbReference>
<dbReference type="InterPro" id="IPR002478">
    <property type="entry name" value="PUA"/>
</dbReference>
<dbReference type="InterPro" id="IPR002501">
    <property type="entry name" value="PsdUridine_synth_N"/>
</dbReference>
<dbReference type="PANTHER" id="PTHR23127">
    <property type="entry name" value="CENTROMERE/MICROTUBULE BINDING PROTEIN CBF5"/>
    <property type="match status" value="1"/>
</dbReference>
<comment type="catalytic activity">
    <reaction evidence="1">
        <text>a uridine in mRNA = a pseudouridine in mRNA</text>
        <dbReference type="Rhea" id="RHEA:56644"/>
        <dbReference type="Rhea" id="RHEA-COMP:14658"/>
        <dbReference type="Rhea" id="RHEA-COMP:14659"/>
        <dbReference type="ChEBI" id="CHEBI:65314"/>
        <dbReference type="ChEBI" id="CHEBI:65315"/>
    </reaction>
</comment>
<evidence type="ECO:0000256" key="1">
    <source>
        <dbReference type="ARBA" id="ARBA00001166"/>
    </source>
</evidence>
<feature type="domain" description="PUA" evidence="8">
    <location>
        <begin position="265"/>
        <end position="339"/>
    </location>
</feature>
<evidence type="ECO:0000256" key="7">
    <source>
        <dbReference type="ARBA" id="ARBA00023235"/>
    </source>
</evidence>
<feature type="domain" description="Dyskerin-like" evidence="9">
    <location>
        <begin position="20"/>
        <end position="78"/>
    </location>
</feature>
<dbReference type="Pfam" id="PF01509">
    <property type="entry name" value="TruB_N"/>
    <property type="match status" value="1"/>
</dbReference>
<dbReference type="HAMAP" id="MF_01081">
    <property type="entry name" value="TruB_arch"/>
    <property type="match status" value="1"/>
</dbReference>
<evidence type="ECO:0000256" key="6">
    <source>
        <dbReference type="ARBA" id="ARBA00022694"/>
    </source>
</evidence>
<dbReference type="Pfam" id="PF16198">
    <property type="entry name" value="TruB_C_2"/>
    <property type="match status" value="1"/>
</dbReference>
<dbReference type="CDD" id="cd21148">
    <property type="entry name" value="PUA_Cbf5"/>
    <property type="match status" value="1"/>
</dbReference>
<evidence type="ECO:0000259" key="9">
    <source>
        <dbReference type="SMART" id="SM01136"/>
    </source>
</evidence>
<comment type="similarity">
    <text evidence="4">Belongs to the pseudouridine synthase TruB family.</text>
</comment>
<dbReference type="Gene3D" id="2.30.130.10">
    <property type="entry name" value="PUA domain"/>
    <property type="match status" value="1"/>
</dbReference>
<dbReference type="Gene3D" id="3.30.2350.10">
    <property type="entry name" value="Pseudouridine synthase"/>
    <property type="match status" value="1"/>
</dbReference>
<reference evidence="10 11" key="1">
    <citation type="submission" date="2019-01" db="EMBL/GenBank/DDBJ databases">
        <title>Genomes sequencing and comparative genomics of infectious freshwater microsporidia, Cucumispora dikerogammari and Thelohania contejeani.</title>
        <authorList>
            <person name="Cormier A."/>
            <person name="Giraud I."/>
            <person name="Wattier R."/>
            <person name="Teixeira M."/>
            <person name="Grandjean F."/>
            <person name="Rigaud T."/>
            <person name="Cordaux R."/>
        </authorList>
    </citation>
    <scope>NUCLEOTIDE SEQUENCE [LARGE SCALE GENOMIC DNA]</scope>
    <source>
        <strain evidence="10">T1</strain>
        <tissue evidence="10">Spores</tissue>
    </source>
</reference>
<dbReference type="NCBIfam" id="TIGR00425">
    <property type="entry name" value="CBF5"/>
    <property type="match status" value="1"/>
</dbReference>
<dbReference type="PANTHER" id="PTHR23127:SF0">
    <property type="entry name" value="H_ACA RIBONUCLEOPROTEIN COMPLEX SUBUNIT DKC1"/>
    <property type="match status" value="1"/>
</dbReference>
<dbReference type="InterPro" id="IPR036974">
    <property type="entry name" value="PUA_sf"/>
</dbReference>
<dbReference type="InterPro" id="IPR026326">
    <property type="entry name" value="TruB_arch"/>
</dbReference>
<comment type="caution">
    <text evidence="10">The sequence shown here is derived from an EMBL/GenBank/DDBJ whole genome shotgun (WGS) entry which is preliminary data.</text>
</comment>
<keyword evidence="10" id="KW-0687">Ribonucleoprotein</keyword>
<dbReference type="Pfam" id="PF01472">
    <property type="entry name" value="PUA"/>
    <property type="match status" value="1"/>
</dbReference>
<dbReference type="NCBIfam" id="TIGR00451">
    <property type="entry name" value="unchar_dom_2"/>
    <property type="match status" value="1"/>
</dbReference>
<dbReference type="InterPro" id="IPR004802">
    <property type="entry name" value="tRNA_PsdUridine_synth_B_fam"/>
</dbReference>
<comment type="catalytic activity">
    <reaction evidence="2">
        <text>uridine in snRNA = pseudouridine in snRNA</text>
        <dbReference type="Rhea" id="RHEA:51124"/>
        <dbReference type="Rhea" id="RHEA-COMP:12891"/>
        <dbReference type="Rhea" id="RHEA-COMP:12892"/>
        <dbReference type="ChEBI" id="CHEBI:65314"/>
        <dbReference type="ChEBI" id="CHEBI:65315"/>
    </reaction>
</comment>
<dbReference type="SMART" id="SM01136">
    <property type="entry name" value="DKCLD"/>
    <property type="match status" value="1"/>
</dbReference>
<evidence type="ECO:0000313" key="10">
    <source>
        <dbReference type="EMBL" id="KAF7682559.1"/>
    </source>
</evidence>